<sequence length="104" mass="12017">MKKICLFLFFITSINMYSQKYVLLEINSKWNSTNPAKIAKLQNVQHKKAYLEDQPENIRNKVRAVPFVVLYKDGKPIGKWSADITFKLSISLADIQKAILKSNK</sequence>
<protein>
    <recommendedName>
        <fullName evidence="2">Thioredoxin</fullName>
    </recommendedName>
</protein>
<proteinExistence type="predicted"/>
<evidence type="ECO:0008006" key="2">
    <source>
        <dbReference type="Google" id="ProtNLM"/>
    </source>
</evidence>
<accession>A0A0F7L6D9</accession>
<organism evidence="1">
    <name type="scientific">uncultured marine virus</name>
    <dbReference type="NCBI Taxonomy" id="186617"/>
    <lineage>
        <taxon>Viruses</taxon>
        <taxon>environmental samples</taxon>
    </lineage>
</organism>
<reference evidence="1" key="1">
    <citation type="journal article" date="2015" name="Front. Microbiol.">
        <title>Combining genomic sequencing methods to explore viral diversity and reveal potential virus-host interactions.</title>
        <authorList>
            <person name="Chow C.E."/>
            <person name="Winget D.M."/>
            <person name="White R.A.III."/>
            <person name="Hallam S.J."/>
            <person name="Suttle C.A."/>
        </authorList>
    </citation>
    <scope>NUCLEOTIDE SEQUENCE</scope>
    <source>
        <strain evidence="1">H4084976</strain>
    </source>
</reference>
<name>A0A0F7L6D9_9VIRU</name>
<reference evidence="1" key="2">
    <citation type="submission" date="2015-03" db="EMBL/GenBank/DDBJ databases">
        <authorList>
            <person name="Chow C.-E.T."/>
            <person name="Winget D.M."/>
            <person name="White R.A.III."/>
            <person name="Hallam S.J."/>
            <person name="Suttle C.A."/>
        </authorList>
    </citation>
    <scope>NUCLEOTIDE SEQUENCE</scope>
    <source>
        <strain evidence="1">H4084976</strain>
    </source>
</reference>
<dbReference type="EMBL" id="KR029593">
    <property type="protein sequence ID" value="AKH47415.1"/>
    <property type="molecule type" value="Genomic_DNA"/>
</dbReference>
<evidence type="ECO:0000313" key="1">
    <source>
        <dbReference type="EMBL" id="AKH47415.1"/>
    </source>
</evidence>